<sequence length="176" mass="20061">MTKNDAYFMNLYKESQGLTSLVALCFSMASETYHHWRVFSHGTAGVCIHFDKTMLLEDLAKVDGCKADRVEYLKIGQAKDLRVVQLPFSKRWPYEPEREFRVIVGSKDKEFDVLPVPISVPSIKHITLSPWLAKELMPSARDAIRTAAGKEKIEVVRTSLITNERWKSFGDAAVIR</sequence>
<protein>
    <recommendedName>
        <fullName evidence="3">DUF2971 domain-containing protein</fullName>
    </recommendedName>
</protein>
<evidence type="ECO:0000313" key="1">
    <source>
        <dbReference type="EMBL" id="ALS60163.1"/>
    </source>
</evidence>
<reference evidence="2" key="1">
    <citation type="submission" date="2015-12" db="EMBL/GenBank/DDBJ databases">
        <title>Complete genome sequence of Pandoraea norimbergensis DSM 11628.</title>
        <authorList>
            <person name="Ee R."/>
            <person name="Lim Y.-L."/>
            <person name="Yong D."/>
            <person name="Yin W.-F."/>
            <person name="Chan K.-G."/>
        </authorList>
    </citation>
    <scope>NUCLEOTIDE SEQUENCE [LARGE SCALE GENOMIC DNA]</scope>
    <source>
        <strain evidence="2">DSM 11628</strain>
    </source>
</reference>
<proteinExistence type="predicted"/>
<organism evidence="1 2">
    <name type="scientific">Pandoraea norimbergensis</name>
    <dbReference type="NCBI Taxonomy" id="93219"/>
    <lineage>
        <taxon>Bacteria</taxon>
        <taxon>Pseudomonadati</taxon>
        <taxon>Pseudomonadota</taxon>
        <taxon>Betaproteobacteria</taxon>
        <taxon>Burkholderiales</taxon>
        <taxon>Burkholderiaceae</taxon>
        <taxon>Pandoraea</taxon>
    </lineage>
</organism>
<evidence type="ECO:0000313" key="2">
    <source>
        <dbReference type="Proteomes" id="UP000060277"/>
    </source>
</evidence>
<accession>A0ABM5WI81</accession>
<keyword evidence="2" id="KW-1185">Reference proteome</keyword>
<dbReference type="Proteomes" id="UP000060277">
    <property type="component" value="Chromosome"/>
</dbReference>
<name>A0ABM5WI81_9BURK</name>
<evidence type="ECO:0008006" key="3">
    <source>
        <dbReference type="Google" id="ProtNLM"/>
    </source>
</evidence>
<dbReference type="EMBL" id="CP013480">
    <property type="protein sequence ID" value="ALS60163.1"/>
    <property type="molecule type" value="Genomic_DNA"/>
</dbReference>
<gene>
    <name evidence="1" type="ORF">AT302_10685</name>
</gene>